<dbReference type="Pfam" id="PF00431">
    <property type="entry name" value="CUB"/>
    <property type="match status" value="1"/>
</dbReference>
<reference evidence="11" key="1">
    <citation type="submission" date="2022-11" db="EMBL/GenBank/DDBJ databases">
        <title>Centuries of genome instability and evolution in soft-shell clam transmissible cancer (bioRxiv).</title>
        <authorList>
            <person name="Hart S.F.M."/>
            <person name="Yonemitsu M.A."/>
            <person name="Giersch R.M."/>
            <person name="Beal B.F."/>
            <person name="Arriagada G."/>
            <person name="Davis B.W."/>
            <person name="Ostrander E.A."/>
            <person name="Goff S.P."/>
            <person name="Metzger M.J."/>
        </authorList>
    </citation>
    <scope>NUCLEOTIDE SEQUENCE</scope>
    <source>
        <strain evidence="11">MELC-2E11</strain>
        <tissue evidence="11">Siphon/mantle</tissue>
    </source>
</reference>
<dbReference type="SMART" id="SM00034">
    <property type="entry name" value="CLECT"/>
    <property type="match status" value="1"/>
</dbReference>
<dbReference type="InterPro" id="IPR016187">
    <property type="entry name" value="CTDL_fold"/>
</dbReference>
<dbReference type="CDD" id="cd00041">
    <property type="entry name" value="CUB"/>
    <property type="match status" value="1"/>
</dbReference>
<feature type="compositionally biased region" description="Basic and acidic residues" evidence="8">
    <location>
        <begin position="286"/>
        <end position="303"/>
    </location>
</feature>
<dbReference type="Proteomes" id="UP001164746">
    <property type="component" value="Chromosome 4"/>
</dbReference>
<dbReference type="InterPro" id="IPR016186">
    <property type="entry name" value="C-type_lectin-like/link_sf"/>
</dbReference>
<keyword evidence="6" id="KW-1015">Disulfide bond</keyword>
<dbReference type="SMART" id="SM00235">
    <property type="entry name" value="ZnMc"/>
    <property type="match status" value="1"/>
</dbReference>
<evidence type="ECO:0000256" key="1">
    <source>
        <dbReference type="ARBA" id="ARBA00022670"/>
    </source>
</evidence>
<dbReference type="CDD" id="cd00054">
    <property type="entry name" value="EGF_CA"/>
    <property type="match status" value="1"/>
</dbReference>
<evidence type="ECO:0000256" key="2">
    <source>
        <dbReference type="ARBA" id="ARBA00022723"/>
    </source>
</evidence>
<feature type="domain" description="EGF-like" evidence="9 10">
    <location>
        <begin position="872"/>
        <end position="883"/>
    </location>
</feature>
<dbReference type="PANTHER" id="PTHR10127">
    <property type="entry name" value="DISCOIDIN, CUB, EGF, LAMININ , AND ZINC METALLOPROTEASE DOMAIN CONTAINING"/>
    <property type="match status" value="1"/>
</dbReference>
<keyword evidence="3 7" id="KW-0378">Hydrolase</keyword>
<dbReference type="CDD" id="cd04280">
    <property type="entry name" value="ZnMc_astacin_like"/>
    <property type="match status" value="1"/>
</dbReference>
<dbReference type="SUPFAM" id="SSF56436">
    <property type="entry name" value="C-type lectin-like"/>
    <property type="match status" value="1"/>
</dbReference>
<dbReference type="Pfam" id="PF01400">
    <property type="entry name" value="Astacin"/>
    <property type="match status" value="1"/>
</dbReference>
<feature type="region of interest" description="Disordered" evidence="8">
    <location>
        <begin position="547"/>
        <end position="594"/>
    </location>
</feature>
<protein>
    <recommendedName>
        <fullName evidence="7">Metalloendopeptidase</fullName>
        <ecNumber evidence="7">3.4.24.-</ecNumber>
    </recommendedName>
</protein>
<evidence type="ECO:0000313" key="12">
    <source>
        <dbReference type="Proteomes" id="UP001164746"/>
    </source>
</evidence>
<keyword evidence="5 7" id="KW-0482">Metalloprotease</keyword>
<feature type="region of interest" description="Disordered" evidence="8">
    <location>
        <begin position="1"/>
        <end position="24"/>
    </location>
</feature>
<dbReference type="InterPro" id="IPR035914">
    <property type="entry name" value="Sperma_CUB_dom_sf"/>
</dbReference>
<evidence type="ECO:0000259" key="9">
    <source>
        <dbReference type="PROSITE" id="PS00022"/>
    </source>
</evidence>
<feature type="region of interest" description="Disordered" evidence="8">
    <location>
        <begin position="177"/>
        <end position="200"/>
    </location>
</feature>
<dbReference type="EMBL" id="CP111015">
    <property type="protein sequence ID" value="WAR03908.1"/>
    <property type="molecule type" value="Genomic_DNA"/>
</dbReference>
<proteinExistence type="predicted"/>
<dbReference type="Gene3D" id="3.10.100.10">
    <property type="entry name" value="Mannose-Binding Protein A, subunit A"/>
    <property type="match status" value="1"/>
</dbReference>
<evidence type="ECO:0000259" key="10">
    <source>
        <dbReference type="PROSITE" id="PS01186"/>
    </source>
</evidence>
<comment type="cofactor">
    <cofactor evidence="7">
        <name>Zn(2+)</name>
        <dbReference type="ChEBI" id="CHEBI:29105"/>
    </cofactor>
    <text evidence="7">Binds 1 zinc ion per subunit.</text>
</comment>
<dbReference type="PROSITE" id="PS01186">
    <property type="entry name" value="EGF_2"/>
    <property type="match status" value="1"/>
</dbReference>
<dbReference type="PANTHER" id="PTHR10127:SF780">
    <property type="entry name" value="METALLOENDOPEPTIDASE"/>
    <property type="match status" value="1"/>
</dbReference>
<dbReference type="InterPro" id="IPR006026">
    <property type="entry name" value="Peptidase_Metallo"/>
</dbReference>
<evidence type="ECO:0000256" key="5">
    <source>
        <dbReference type="ARBA" id="ARBA00023049"/>
    </source>
</evidence>
<dbReference type="Gene3D" id="2.60.120.290">
    <property type="entry name" value="Spermadhesin, CUB domain"/>
    <property type="match status" value="1"/>
</dbReference>
<feature type="region of interest" description="Disordered" evidence="8">
    <location>
        <begin position="259"/>
        <end position="401"/>
    </location>
</feature>
<evidence type="ECO:0000256" key="8">
    <source>
        <dbReference type="SAM" id="MobiDB-lite"/>
    </source>
</evidence>
<dbReference type="InterPro" id="IPR024079">
    <property type="entry name" value="MetalloPept_cat_dom_sf"/>
</dbReference>
<name>A0ABY7E531_MYAAR</name>
<keyword evidence="12" id="KW-1185">Reference proteome</keyword>
<dbReference type="InterPro" id="IPR001506">
    <property type="entry name" value="Peptidase_M12A"/>
</dbReference>
<evidence type="ECO:0000256" key="3">
    <source>
        <dbReference type="ARBA" id="ARBA00022801"/>
    </source>
</evidence>
<dbReference type="EC" id="3.4.24.-" evidence="7"/>
<keyword evidence="2 7" id="KW-0479">Metal-binding</keyword>
<dbReference type="InterPro" id="IPR034035">
    <property type="entry name" value="Astacin-like_dom"/>
</dbReference>
<dbReference type="PROSITE" id="PS00022">
    <property type="entry name" value="EGF_1"/>
    <property type="match status" value="1"/>
</dbReference>
<accession>A0ABY7E531</accession>
<feature type="compositionally biased region" description="Basic and acidic residues" evidence="8">
    <location>
        <begin position="547"/>
        <end position="574"/>
    </location>
</feature>
<gene>
    <name evidence="11" type="ORF">MAR_010466</name>
</gene>
<evidence type="ECO:0000313" key="11">
    <source>
        <dbReference type="EMBL" id="WAR03908.1"/>
    </source>
</evidence>
<evidence type="ECO:0000256" key="6">
    <source>
        <dbReference type="ARBA" id="ARBA00023157"/>
    </source>
</evidence>
<dbReference type="InterPro" id="IPR001304">
    <property type="entry name" value="C-type_lectin-like"/>
</dbReference>
<dbReference type="InterPro" id="IPR000859">
    <property type="entry name" value="CUB_dom"/>
</dbReference>
<sequence>MRAPAALAFTSGEESARSLTSSATQPTSTALFLPSNGALDNKIFSLFTSVPIKSACTIPSAPVEEAFSVNDYVASYSSQSSDGTQGVMTSKRTNHITYTSRKKQTKRKACSTKHQHNEDKIGAGMIAQSRLTHKVGLINTGKKGVPASRVLIPSHISRQTDAQIQRLVSEVNSEFQASSDNGDRCSGHVSGASVGARSRTPASVEMGHLNHITPEKLYDILQTMKQRRGHVSKGHGYLFENNLADGPKINFSSRNPFNSILPKRITPSDQSENVFREAGDSSKQYRPNEDNSRQHIRPDEDKSSVSVRQHIRPDEDNSPVSARQHIRPDDGNSSVSARQHIRPDDGNSSVSARQHIRPDECKSSVLSGRHTRHDEANRSLSPRQHIRPDEGNSSVSPRRYLSKQTVLDELTLFLKSRSDGSSKRHRWSENKSNSHNDDNIDWFTNVDKNDNYNFFLPCDENSQSYRPTGFCVDLNPVAGDQTSISPSMSVEALLRANDRNMVQQQMFEPMDVEQRFGGGDMEEGDALGLLKKNDLLLAITEQHERTAATRDIDMSDSGSRRDSQCSHCSHHSDKQSSSGKMHGSDGATESYLSETSLEKNTENTYIWNMSMECIARLRFVLLVLIVGLCHFLKPVSAGWDDIPEPVTDEWETIRLWPSGIVPYNISDGMYDVRKRGVLLAAMRRWEFRTCVRFEPWSADKFPNTAVNLFSVGNCFSRTGMQQNQPQLLGLGSGCFKMWTVLHELGHTLGLVHEMERVDRDMYIQVHFQNLNPASVRNFHTSDEKHVFYDLRDTPYDYTSIMHYGPRFWSANKQPTIETLDPAYQHVIGNTDDVSFYDALYVNRAYNCSARCPESLRGLCQHGGFVGGASCRCVCPPGYRGEFCEQTIPGNNHMVEWQCQKGWDYNEGTCYLLATDTRSYARASVTCRIKGGTLAIFKERRAMEWLRLRIGEARMVEGHGHLWVGVAREAGETEVTWADETLVDSNLISVRDGVSSEVKGCGRYDGETVTLEDCATTSGYICQKPHDPTCGGRYMATLGGRTIQSPGFPSSYPSDSSCTYVIQTNPGSRIRVHFDDSSLLEANCDNDYVDINLANNVTAEFTRYCGESLSGTIFTSEGSLTVLIFRSNSRFSYRGFRATVTELPAPGSTTPISFLDVLRDALRPPGRDENEGEETRWSLSALYRLTRNMAFSRLTK</sequence>
<keyword evidence="4 7" id="KW-0862">Zinc</keyword>
<dbReference type="Gene3D" id="3.40.390.10">
    <property type="entry name" value="Collagenase (Catalytic Domain)"/>
    <property type="match status" value="1"/>
</dbReference>
<dbReference type="PRINTS" id="PR00480">
    <property type="entry name" value="ASTACIN"/>
</dbReference>
<dbReference type="SUPFAM" id="SSF55486">
    <property type="entry name" value="Metalloproteases ('zincins'), catalytic domain"/>
    <property type="match status" value="1"/>
</dbReference>
<evidence type="ECO:0000256" key="7">
    <source>
        <dbReference type="RuleBase" id="RU361183"/>
    </source>
</evidence>
<organism evidence="11 12">
    <name type="scientific">Mya arenaria</name>
    <name type="common">Soft-shell clam</name>
    <dbReference type="NCBI Taxonomy" id="6604"/>
    <lineage>
        <taxon>Eukaryota</taxon>
        <taxon>Metazoa</taxon>
        <taxon>Spiralia</taxon>
        <taxon>Lophotrochozoa</taxon>
        <taxon>Mollusca</taxon>
        <taxon>Bivalvia</taxon>
        <taxon>Autobranchia</taxon>
        <taxon>Heteroconchia</taxon>
        <taxon>Euheterodonta</taxon>
        <taxon>Imparidentia</taxon>
        <taxon>Neoheterodontei</taxon>
        <taxon>Myida</taxon>
        <taxon>Myoidea</taxon>
        <taxon>Myidae</taxon>
        <taxon>Mya</taxon>
    </lineage>
</organism>
<dbReference type="SMART" id="SM00042">
    <property type="entry name" value="CUB"/>
    <property type="match status" value="1"/>
</dbReference>
<dbReference type="Pfam" id="PF00059">
    <property type="entry name" value="Lectin_C"/>
    <property type="match status" value="1"/>
</dbReference>
<dbReference type="InterPro" id="IPR000742">
    <property type="entry name" value="EGF"/>
</dbReference>
<feature type="region of interest" description="Disordered" evidence="8">
    <location>
        <begin position="418"/>
        <end position="438"/>
    </location>
</feature>
<keyword evidence="1 7" id="KW-0645">Protease</keyword>
<evidence type="ECO:0000256" key="4">
    <source>
        <dbReference type="ARBA" id="ARBA00022833"/>
    </source>
</evidence>
<dbReference type="SUPFAM" id="SSF49854">
    <property type="entry name" value="Spermadhesin, CUB domain"/>
    <property type="match status" value="1"/>
</dbReference>